<gene>
    <name evidence="2" type="ORF">FOA19_07900</name>
</gene>
<dbReference type="OrthoDB" id="277629at2"/>
<dbReference type="AlphaFoldDB" id="A0A5B6TJW1"/>
<evidence type="ECO:0000313" key="2">
    <source>
        <dbReference type="EMBL" id="KAA3440563.1"/>
    </source>
</evidence>
<evidence type="ECO:0000256" key="1">
    <source>
        <dbReference type="SAM" id="SignalP"/>
    </source>
</evidence>
<feature type="signal peptide" evidence="1">
    <location>
        <begin position="1"/>
        <end position="21"/>
    </location>
</feature>
<keyword evidence="3" id="KW-1185">Reference proteome</keyword>
<dbReference type="EMBL" id="VKKY01000001">
    <property type="protein sequence ID" value="KAA3440563.1"/>
    <property type="molecule type" value="Genomic_DNA"/>
</dbReference>
<organism evidence="2 3">
    <name type="scientific">Rufibacter hautae</name>
    <dbReference type="NCBI Taxonomy" id="2595005"/>
    <lineage>
        <taxon>Bacteria</taxon>
        <taxon>Pseudomonadati</taxon>
        <taxon>Bacteroidota</taxon>
        <taxon>Cytophagia</taxon>
        <taxon>Cytophagales</taxon>
        <taxon>Hymenobacteraceae</taxon>
        <taxon>Rufibacter</taxon>
    </lineage>
</organism>
<proteinExistence type="predicted"/>
<reference evidence="2 3" key="1">
    <citation type="submission" date="2019-07" db="EMBL/GenBank/DDBJ databases">
        <title>Rufibacter sp. nov., isolated from lake sediment.</title>
        <authorList>
            <person name="Qu J.-H."/>
        </authorList>
    </citation>
    <scope>NUCLEOTIDE SEQUENCE [LARGE SCALE GENOMIC DNA]</scope>
    <source>
        <strain evidence="2 3">NBS58-1</strain>
    </source>
</reference>
<accession>A0A5B6TJW1</accession>
<protein>
    <submittedName>
        <fullName evidence="2">Uncharacterized protein</fullName>
    </submittedName>
</protein>
<dbReference type="RefSeq" id="WP_149090194.1">
    <property type="nucleotide sequence ID" value="NZ_VKKY01000001.1"/>
</dbReference>
<comment type="caution">
    <text evidence="2">The sequence shown here is derived from an EMBL/GenBank/DDBJ whole genome shotgun (WGS) entry which is preliminary data.</text>
</comment>
<feature type="chain" id="PRO_5023006611" evidence="1">
    <location>
        <begin position="22"/>
        <end position="393"/>
    </location>
</feature>
<sequence>MKQIGINFLLLLLPVLSWAQAEPQPYRLSAQLQTQVATDTVPWKHQKAAWDYTYMGDYFKALQTWDAQYPTMNRKVTAQDRATFAGYTAKNAKEYLLTRAAIEQLFIINEAHHNPRHRVFTQSLLADLYKQGYRYLALEALVQADSLINQRGYPVITSGYYTKEPQFGNLIREAIRLGYIVFGYDTEGNGKDRETGQGRNIQQVLQKDPKAKIIIHCGFDHVNEGPSQAWEKAMAGRLKEFTGIDPFTVDQEDYTETSATHYDSPFFQLSQLSYPAIYVRNDNGQLFTGTSNNRQVDVAMVHPKTKLVNGLPDWIWMNGQRKPYKVSANKITIDLPCLALAYKATESEQAVPIDVVEFSNRTSVLPLALPRGEYRLVLRDGKDKTQELQMKVK</sequence>
<name>A0A5B6TJW1_9BACT</name>
<keyword evidence="1" id="KW-0732">Signal</keyword>
<evidence type="ECO:0000313" key="3">
    <source>
        <dbReference type="Proteomes" id="UP000324133"/>
    </source>
</evidence>
<dbReference type="Proteomes" id="UP000324133">
    <property type="component" value="Unassembled WGS sequence"/>
</dbReference>